<dbReference type="Proteomes" id="UP000681722">
    <property type="component" value="Unassembled WGS sequence"/>
</dbReference>
<evidence type="ECO:0000313" key="4">
    <source>
        <dbReference type="EMBL" id="CAF1364075.1"/>
    </source>
</evidence>
<sequence>GLKALNIREKILPGNRPHIADSCNNVALICHQLCEYEKALSLFKISLQIYENDDDQKLRIPMCLNNMGLLYLDQHDYDKSIEYYFKALDLYINEDDLKKYHEEIGFTYNNLGNHEQDPEKFITISTKIGNIYHQKGDYDLALEHYQKALNYSDNSPPDLLSSVLMSVGIIYHRQHKYNLALDMYKRGNPDEMEQALRNYKSSLRIRQKSLPRVELIDYVC</sequence>
<dbReference type="Pfam" id="PF00515">
    <property type="entry name" value="TPR_1"/>
    <property type="match status" value="1"/>
</dbReference>
<keyword evidence="1" id="KW-0677">Repeat</keyword>
<dbReference type="SMART" id="SM00028">
    <property type="entry name" value="TPR"/>
    <property type="match status" value="4"/>
</dbReference>
<dbReference type="EMBL" id="CAJOBC010088786">
    <property type="protein sequence ID" value="CAF4372881.1"/>
    <property type="molecule type" value="Genomic_DNA"/>
</dbReference>
<dbReference type="EMBL" id="CAJNOK010023525">
    <property type="protein sequence ID" value="CAF1364075.1"/>
    <property type="molecule type" value="Genomic_DNA"/>
</dbReference>
<dbReference type="Gene3D" id="1.25.40.10">
    <property type="entry name" value="Tetratricopeptide repeat domain"/>
    <property type="match status" value="2"/>
</dbReference>
<accession>A0A815U3P2</accession>
<feature type="repeat" description="TPR" evidence="3">
    <location>
        <begin position="122"/>
        <end position="155"/>
    </location>
</feature>
<dbReference type="AlphaFoldDB" id="A0A815U3P2"/>
<dbReference type="Proteomes" id="UP000682733">
    <property type="component" value="Unassembled WGS sequence"/>
</dbReference>
<protein>
    <submittedName>
        <fullName evidence="5">Uncharacterized protein</fullName>
    </submittedName>
</protein>
<keyword evidence="8" id="KW-1185">Reference proteome</keyword>
<name>A0A815U3P2_9BILA</name>
<comment type="caution">
    <text evidence="5">The sequence shown here is derived from an EMBL/GenBank/DDBJ whole genome shotgun (WGS) entry which is preliminary data.</text>
</comment>
<dbReference type="InterPro" id="IPR011990">
    <property type="entry name" value="TPR-like_helical_dom_sf"/>
</dbReference>
<dbReference type="EMBL" id="CAJOBA010045181">
    <property type="protein sequence ID" value="CAF4173653.1"/>
    <property type="molecule type" value="Genomic_DNA"/>
</dbReference>
<dbReference type="PANTHER" id="PTHR45641">
    <property type="entry name" value="TETRATRICOPEPTIDE REPEAT PROTEIN (AFU_ORTHOLOGUE AFUA_6G03870)"/>
    <property type="match status" value="1"/>
</dbReference>
<evidence type="ECO:0000256" key="2">
    <source>
        <dbReference type="ARBA" id="ARBA00022803"/>
    </source>
</evidence>
<dbReference type="EMBL" id="CAJNOQ010023241">
    <property type="protein sequence ID" value="CAF1512389.1"/>
    <property type="molecule type" value="Genomic_DNA"/>
</dbReference>
<keyword evidence="2 3" id="KW-0802">TPR repeat</keyword>
<dbReference type="PROSITE" id="PS50005">
    <property type="entry name" value="TPR"/>
    <property type="match status" value="2"/>
</dbReference>
<dbReference type="Proteomes" id="UP000663829">
    <property type="component" value="Unassembled WGS sequence"/>
</dbReference>
<dbReference type="InterPro" id="IPR019734">
    <property type="entry name" value="TPR_rpt"/>
</dbReference>
<reference evidence="5" key="1">
    <citation type="submission" date="2021-02" db="EMBL/GenBank/DDBJ databases">
        <authorList>
            <person name="Nowell W R."/>
        </authorList>
    </citation>
    <scope>NUCLEOTIDE SEQUENCE</scope>
</reference>
<evidence type="ECO:0000313" key="7">
    <source>
        <dbReference type="EMBL" id="CAF4372881.1"/>
    </source>
</evidence>
<evidence type="ECO:0000256" key="1">
    <source>
        <dbReference type="ARBA" id="ARBA00022737"/>
    </source>
</evidence>
<evidence type="ECO:0000256" key="3">
    <source>
        <dbReference type="PROSITE-ProRule" id="PRU00339"/>
    </source>
</evidence>
<dbReference type="SUPFAM" id="SSF48452">
    <property type="entry name" value="TPR-like"/>
    <property type="match status" value="1"/>
</dbReference>
<dbReference type="PANTHER" id="PTHR45641:SF1">
    <property type="entry name" value="AAA+ ATPASE DOMAIN-CONTAINING PROTEIN"/>
    <property type="match status" value="1"/>
</dbReference>
<feature type="repeat" description="TPR" evidence="3">
    <location>
        <begin position="61"/>
        <end position="94"/>
    </location>
</feature>
<evidence type="ECO:0000313" key="6">
    <source>
        <dbReference type="EMBL" id="CAF4173653.1"/>
    </source>
</evidence>
<evidence type="ECO:0000313" key="8">
    <source>
        <dbReference type="Proteomes" id="UP000663829"/>
    </source>
</evidence>
<evidence type="ECO:0000313" key="5">
    <source>
        <dbReference type="EMBL" id="CAF1512389.1"/>
    </source>
</evidence>
<feature type="non-terminal residue" evidence="5">
    <location>
        <position position="1"/>
    </location>
</feature>
<dbReference type="Pfam" id="PF13424">
    <property type="entry name" value="TPR_12"/>
    <property type="match status" value="1"/>
</dbReference>
<dbReference type="OrthoDB" id="19588at2759"/>
<proteinExistence type="predicted"/>
<organism evidence="5 8">
    <name type="scientific">Didymodactylos carnosus</name>
    <dbReference type="NCBI Taxonomy" id="1234261"/>
    <lineage>
        <taxon>Eukaryota</taxon>
        <taxon>Metazoa</taxon>
        <taxon>Spiralia</taxon>
        <taxon>Gnathifera</taxon>
        <taxon>Rotifera</taxon>
        <taxon>Eurotatoria</taxon>
        <taxon>Bdelloidea</taxon>
        <taxon>Philodinida</taxon>
        <taxon>Philodinidae</taxon>
        <taxon>Didymodactylos</taxon>
    </lineage>
</organism>
<dbReference type="Proteomes" id="UP000677228">
    <property type="component" value="Unassembled WGS sequence"/>
</dbReference>
<gene>
    <name evidence="5" type="ORF">GPM918_LOCUS37171</name>
    <name evidence="4" type="ORF">OVA965_LOCUS31367</name>
    <name evidence="7" type="ORF">SRO942_LOCUS37931</name>
    <name evidence="6" type="ORF">TMI583_LOCUS32195</name>
</gene>